<keyword evidence="2" id="KW-0813">Transport</keyword>
<keyword evidence="4" id="KW-0175">Coiled coil</keyword>
<protein>
    <submittedName>
        <fullName evidence="6">Tripartite ATP-independent transporter solute receptor, DctP family</fullName>
    </submittedName>
</protein>
<proteinExistence type="inferred from homology"/>
<dbReference type="InterPro" id="IPR038404">
    <property type="entry name" value="TRAP_DctP_sf"/>
</dbReference>
<name>A0A1I0BMG2_9FIRM</name>
<dbReference type="Proteomes" id="UP000199568">
    <property type="component" value="Unassembled WGS sequence"/>
</dbReference>
<keyword evidence="6" id="KW-0675">Receptor</keyword>
<evidence type="ECO:0000256" key="4">
    <source>
        <dbReference type="SAM" id="Coils"/>
    </source>
</evidence>
<evidence type="ECO:0000313" key="7">
    <source>
        <dbReference type="Proteomes" id="UP000199568"/>
    </source>
</evidence>
<dbReference type="InterPro" id="IPR004682">
    <property type="entry name" value="TRAP_DctP"/>
</dbReference>
<dbReference type="PIRSF" id="PIRSF006470">
    <property type="entry name" value="DctB"/>
    <property type="match status" value="1"/>
</dbReference>
<dbReference type="Pfam" id="PF03480">
    <property type="entry name" value="DctP"/>
    <property type="match status" value="1"/>
</dbReference>
<dbReference type="InterPro" id="IPR018389">
    <property type="entry name" value="DctP_fam"/>
</dbReference>
<accession>A0A1I0BMG2</accession>
<evidence type="ECO:0000256" key="1">
    <source>
        <dbReference type="ARBA" id="ARBA00009023"/>
    </source>
</evidence>
<dbReference type="GO" id="GO:0030288">
    <property type="term" value="C:outer membrane-bounded periplasmic space"/>
    <property type="evidence" value="ECO:0007669"/>
    <property type="project" value="InterPro"/>
</dbReference>
<evidence type="ECO:0000256" key="2">
    <source>
        <dbReference type="ARBA" id="ARBA00022448"/>
    </source>
</evidence>
<dbReference type="RefSeq" id="WP_090441180.1">
    <property type="nucleotide sequence ID" value="NZ_FOHU01000004.1"/>
</dbReference>
<dbReference type="PANTHER" id="PTHR33376">
    <property type="match status" value="1"/>
</dbReference>
<dbReference type="OrthoDB" id="2796at2"/>
<keyword evidence="3 5" id="KW-0732">Signal</keyword>
<evidence type="ECO:0000256" key="3">
    <source>
        <dbReference type="ARBA" id="ARBA00022729"/>
    </source>
</evidence>
<evidence type="ECO:0000313" key="6">
    <source>
        <dbReference type="EMBL" id="SET08153.1"/>
    </source>
</evidence>
<sequence length="342" mass="38195">MVKKKIALIVAVLMILMAAVGCSQQAPASGGEGNESARPQTLRMSITVSENSSWYEGATLFGELLEERTNGRYLVDVYPNEQLSGGDTVRGIEMVQSGVTDLDIHSTIIWTGIDPKFTVVNMPWLIPSYDEADAALSGPGKEMLFDLARDKGVVPLALGESGFRQVTNNVRPITTPADMNNLKLRVPGIRMYVDLFSELGADPTAMNFSEVFTSLQMGTIDGQENPLDVITSARLEEVQKYMTMWNYSYDTLMMTVSENVWNSLSDEDKVIFQEAATEAMDFQKQRAREINAENLEYLNEYMEIYEMTAEEIAVFREAVQPIYDAFESIIGLELLEAFGYEK</sequence>
<comment type="similarity">
    <text evidence="1">Belongs to the bacterial solute-binding protein 7 family.</text>
</comment>
<dbReference type="NCBIfam" id="TIGR00787">
    <property type="entry name" value="dctP"/>
    <property type="match status" value="1"/>
</dbReference>
<dbReference type="STRING" id="426128.SAMN05660297_01338"/>
<dbReference type="AlphaFoldDB" id="A0A1I0BMG2"/>
<gene>
    <name evidence="6" type="ORF">SAMN05660297_01338</name>
</gene>
<dbReference type="EMBL" id="FOHU01000004">
    <property type="protein sequence ID" value="SET08153.1"/>
    <property type="molecule type" value="Genomic_DNA"/>
</dbReference>
<organism evidence="6 7">
    <name type="scientific">Natronincola peptidivorans</name>
    <dbReference type="NCBI Taxonomy" id="426128"/>
    <lineage>
        <taxon>Bacteria</taxon>
        <taxon>Bacillati</taxon>
        <taxon>Bacillota</taxon>
        <taxon>Clostridia</taxon>
        <taxon>Peptostreptococcales</taxon>
        <taxon>Natronincolaceae</taxon>
        <taxon>Natronincola</taxon>
    </lineage>
</organism>
<dbReference type="Gene3D" id="3.40.190.170">
    <property type="entry name" value="Bacterial extracellular solute-binding protein, family 7"/>
    <property type="match status" value="1"/>
</dbReference>
<reference evidence="6 7" key="1">
    <citation type="submission" date="2016-10" db="EMBL/GenBank/DDBJ databases">
        <authorList>
            <person name="de Groot N.N."/>
        </authorList>
    </citation>
    <scope>NUCLEOTIDE SEQUENCE [LARGE SCALE GENOMIC DNA]</scope>
    <source>
        <strain evidence="6 7">DSM 18979</strain>
    </source>
</reference>
<feature type="coiled-coil region" evidence="4">
    <location>
        <begin position="273"/>
        <end position="300"/>
    </location>
</feature>
<dbReference type="PANTHER" id="PTHR33376:SF7">
    <property type="entry name" value="C4-DICARBOXYLATE-BINDING PROTEIN DCTB"/>
    <property type="match status" value="1"/>
</dbReference>
<dbReference type="GO" id="GO:0055085">
    <property type="term" value="P:transmembrane transport"/>
    <property type="evidence" value="ECO:0007669"/>
    <property type="project" value="InterPro"/>
</dbReference>
<feature type="signal peptide" evidence="5">
    <location>
        <begin position="1"/>
        <end position="28"/>
    </location>
</feature>
<keyword evidence="7" id="KW-1185">Reference proteome</keyword>
<dbReference type="PROSITE" id="PS51257">
    <property type="entry name" value="PROKAR_LIPOPROTEIN"/>
    <property type="match status" value="1"/>
</dbReference>
<dbReference type="NCBIfam" id="NF037995">
    <property type="entry name" value="TRAP_S1"/>
    <property type="match status" value="1"/>
</dbReference>
<feature type="chain" id="PRO_5011571569" evidence="5">
    <location>
        <begin position="29"/>
        <end position="342"/>
    </location>
</feature>
<evidence type="ECO:0000256" key="5">
    <source>
        <dbReference type="SAM" id="SignalP"/>
    </source>
</evidence>